<dbReference type="SMART" id="SM00388">
    <property type="entry name" value="HisKA"/>
    <property type="match status" value="1"/>
</dbReference>
<evidence type="ECO:0000256" key="5">
    <source>
        <dbReference type="ARBA" id="ARBA00023012"/>
    </source>
</evidence>
<keyword evidence="5" id="KW-0902">Two-component regulatory system</keyword>
<protein>
    <recommendedName>
        <fullName evidence="7">Signal transduction histidine kinase dimerisation/phosphoacceptor domain-containing protein</fullName>
    </recommendedName>
</protein>
<gene>
    <name evidence="8" type="ORF">S01H1_21586</name>
</gene>
<dbReference type="EMBL" id="BARS01011997">
    <property type="protein sequence ID" value="GAF95994.1"/>
    <property type="molecule type" value="Genomic_DNA"/>
</dbReference>
<evidence type="ECO:0000259" key="7">
    <source>
        <dbReference type="SMART" id="SM00388"/>
    </source>
</evidence>
<sequence length="242" mass="27481">GGFYVLRATIGMEAVNQYILSLGLRPSSDAFLINQDGILQTDSRFYGRTFDKINLDIPPYSSKTEVIEQTDENNELLVIGYAYIDQSPFILMEIIRAKEQMKSWLSLRNDLLWFLLGSIIIIYFVILWGANYLVRKILEADRRRAQALHNIEYTSKMASIGRLAAGVAHEINNPLAIINENAGLLNDIATMIEGFPKKEKFSKHIAIITKSVERCSTITHRLLGFAKRIDTQIETIDLKTLI</sequence>
<comment type="caution">
    <text evidence="8">The sequence shown here is derived from an EMBL/GenBank/DDBJ whole genome shotgun (WGS) entry which is preliminary data.</text>
</comment>
<proteinExistence type="predicted"/>
<evidence type="ECO:0000313" key="8">
    <source>
        <dbReference type="EMBL" id="GAF95994.1"/>
    </source>
</evidence>
<dbReference type="PANTHER" id="PTHR43065:SF46">
    <property type="entry name" value="C4-DICARBOXYLATE TRANSPORT SENSOR PROTEIN DCTB"/>
    <property type="match status" value="1"/>
</dbReference>
<feature type="transmembrane region" description="Helical" evidence="6">
    <location>
        <begin position="111"/>
        <end position="134"/>
    </location>
</feature>
<dbReference type="PANTHER" id="PTHR43065">
    <property type="entry name" value="SENSOR HISTIDINE KINASE"/>
    <property type="match status" value="1"/>
</dbReference>
<keyword evidence="3" id="KW-0418">Kinase</keyword>
<evidence type="ECO:0000256" key="4">
    <source>
        <dbReference type="ARBA" id="ARBA00022840"/>
    </source>
</evidence>
<dbReference type="GO" id="GO:0005524">
    <property type="term" value="F:ATP binding"/>
    <property type="evidence" value="ECO:0007669"/>
    <property type="project" value="UniProtKB-KW"/>
</dbReference>
<keyword evidence="2" id="KW-0547">Nucleotide-binding</keyword>
<dbReference type="GO" id="GO:0000155">
    <property type="term" value="F:phosphorelay sensor kinase activity"/>
    <property type="evidence" value="ECO:0007669"/>
    <property type="project" value="InterPro"/>
</dbReference>
<name>X0TS11_9ZZZZ</name>
<dbReference type="Gene3D" id="1.10.287.130">
    <property type="match status" value="1"/>
</dbReference>
<dbReference type="CDD" id="cd00082">
    <property type="entry name" value="HisKA"/>
    <property type="match status" value="1"/>
</dbReference>
<accession>X0TS11</accession>
<dbReference type="Pfam" id="PF00512">
    <property type="entry name" value="HisKA"/>
    <property type="match status" value="1"/>
</dbReference>
<dbReference type="InterPro" id="IPR003661">
    <property type="entry name" value="HisK_dim/P_dom"/>
</dbReference>
<feature type="non-terminal residue" evidence="8">
    <location>
        <position position="1"/>
    </location>
</feature>
<evidence type="ECO:0000256" key="6">
    <source>
        <dbReference type="SAM" id="Phobius"/>
    </source>
</evidence>
<organism evidence="8">
    <name type="scientific">marine sediment metagenome</name>
    <dbReference type="NCBI Taxonomy" id="412755"/>
    <lineage>
        <taxon>unclassified sequences</taxon>
        <taxon>metagenomes</taxon>
        <taxon>ecological metagenomes</taxon>
    </lineage>
</organism>
<keyword evidence="4" id="KW-0067">ATP-binding</keyword>
<feature type="domain" description="Signal transduction histidine kinase dimerisation/phosphoacceptor" evidence="7">
    <location>
        <begin position="159"/>
        <end position="231"/>
    </location>
</feature>
<dbReference type="SUPFAM" id="SSF47384">
    <property type="entry name" value="Homodimeric domain of signal transducing histidine kinase"/>
    <property type="match status" value="1"/>
</dbReference>
<keyword evidence="6" id="KW-0472">Membrane</keyword>
<keyword evidence="6" id="KW-0812">Transmembrane</keyword>
<keyword evidence="1" id="KW-0808">Transferase</keyword>
<dbReference type="AlphaFoldDB" id="X0TS11"/>
<keyword evidence="6" id="KW-1133">Transmembrane helix</keyword>
<dbReference type="InterPro" id="IPR036097">
    <property type="entry name" value="HisK_dim/P_sf"/>
</dbReference>
<reference evidence="8" key="1">
    <citation type="journal article" date="2014" name="Front. Microbiol.">
        <title>High frequency of phylogenetically diverse reductive dehalogenase-homologous genes in deep subseafloor sedimentary metagenomes.</title>
        <authorList>
            <person name="Kawai M."/>
            <person name="Futagami T."/>
            <person name="Toyoda A."/>
            <person name="Takaki Y."/>
            <person name="Nishi S."/>
            <person name="Hori S."/>
            <person name="Arai W."/>
            <person name="Tsubouchi T."/>
            <person name="Morono Y."/>
            <person name="Uchiyama I."/>
            <person name="Ito T."/>
            <person name="Fujiyama A."/>
            <person name="Inagaki F."/>
            <person name="Takami H."/>
        </authorList>
    </citation>
    <scope>NUCLEOTIDE SEQUENCE</scope>
    <source>
        <strain evidence="8">Expedition CK06-06</strain>
    </source>
</reference>
<evidence type="ECO:0000256" key="3">
    <source>
        <dbReference type="ARBA" id="ARBA00022777"/>
    </source>
</evidence>
<feature type="non-terminal residue" evidence="8">
    <location>
        <position position="242"/>
    </location>
</feature>
<evidence type="ECO:0000256" key="1">
    <source>
        <dbReference type="ARBA" id="ARBA00022679"/>
    </source>
</evidence>
<evidence type="ECO:0000256" key="2">
    <source>
        <dbReference type="ARBA" id="ARBA00022741"/>
    </source>
</evidence>